<dbReference type="InterPro" id="IPR010065">
    <property type="entry name" value="AA_ABC_transptr_permease_3TM"/>
</dbReference>
<organism evidence="14 15">
    <name type="scientific">Bradyrhizobium diazoefficiens</name>
    <dbReference type="NCBI Taxonomy" id="1355477"/>
    <lineage>
        <taxon>Bacteria</taxon>
        <taxon>Pseudomonadati</taxon>
        <taxon>Pseudomonadota</taxon>
        <taxon>Alphaproteobacteria</taxon>
        <taxon>Hyphomicrobiales</taxon>
        <taxon>Nitrobacteraceae</taxon>
        <taxon>Bradyrhizobium</taxon>
    </lineage>
</organism>
<evidence type="ECO:0000313" key="15">
    <source>
        <dbReference type="Proteomes" id="UP000063308"/>
    </source>
</evidence>
<dbReference type="InterPro" id="IPR000515">
    <property type="entry name" value="MetI-like"/>
</dbReference>
<evidence type="ECO:0000256" key="5">
    <source>
        <dbReference type="ARBA" id="ARBA00022692"/>
    </source>
</evidence>
<dbReference type="Gene3D" id="1.10.3720.10">
    <property type="entry name" value="MetI-like"/>
    <property type="match status" value="1"/>
</dbReference>
<dbReference type="Proteomes" id="UP000063308">
    <property type="component" value="Chromosome"/>
</dbReference>
<evidence type="ECO:0000256" key="6">
    <source>
        <dbReference type="ARBA" id="ARBA00022970"/>
    </source>
</evidence>
<evidence type="ECO:0000256" key="2">
    <source>
        <dbReference type="ARBA" id="ARBA00010072"/>
    </source>
</evidence>
<evidence type="ECO:0000313" key="14">
    <source>
        <dbReference type="EMBL" id="BAR60536.1"/>
    </source>
</evidence>
<feature type="transmembrane region" description="Helical" evidence="12">
    <location>
        <begin position="60"/>
        <end position="80"/>
    </location>
</feature>
<evidence type="ECO:0000256" key="9">
    <source>
        <dbReference type="ARBA" id="ARBA00060298"/>
    </source>
</evidence>
<evidence type="ECO:0000256" key="3">
    <source>
        <dbReference type="ARBA" id="ARBA00022448"/>
    </source>
</evidence>
<evidence type="ECO:0000256" key="4">
    <source>
        <dbReference type="ARBA" id="ARBA00022475"/>
    </source>
</evidence>
<dbReference type="InterPro" id="IPR035906">
    <property type="entry name" value="MetI-like_sf"/>
</dbReference>
<proteinExistence type="inferred from homology"/>
<gene>
    <name evidence="14" type="ORF">NK6_7385</name>
</gene>
<sequence>MSHFSPTAAVNYFFNYFLMKGVLVTIGLTVAAVIGGLILGMGIALMRMSSNPVLSGASRFYIWFFRGTPLLIQLVVIYSGSPQLGIKFSVITCALVGLILNEAAYLAEIVRSGFMAVSAGQREAAWALSLSPWVTFRRVTLPQAFRLMIPPLGNSINSLLKATSLASVISVEELMRRSDMLMQEHFQILEVYAAATAYYLILTSVWDAIQRRLEKHFGRSSAAKSRRVAARAPVARASVEARA</sequence>
<comment type="similarity">
    <text evidence="2">Belongs to the binding-protein-dependent transport system permease family. HisMQ subfamily.</text>
</comment>
<dbReference type="EMBL" id="AP014685">
    <property type="protein sequence ID" value="BAR60536.1"/>
    <property type="molecule type" value="Genomic_DNA"/>
</dbReference>
<feature type="transmembrane region" description="Helical" evidence="12">
    <location>
        <begin position="12"/>
        <end position="39"/>
    </location>
</feature>
<evidence type="ECO:0000256" key="1">
    <source>
        <dbReference type="ARBA" id="ARBA00004429"/>
    </source>
</evidence>
<evidence type="ECO:0000256" key="11">
    <source>
        <dbReference type="ARBA" id="ARBA00073645"/>
    </source>
</evidence>
<keyword evidence="7 12" id="KW-1133">Transmembrane helix</keyword>
<protein>
    <recommendedName>
        <fullName evidence="11">Glutamate/aspartate import permease protein GltK</fullName>
    </recommendedName>
</protein>
<evidence type="ECO:0000259" key="13">
    <source>
        <dbReference type="PROSITE" id="PS50928"/>
    </source>
</evidence>
<dbReference type="PROSITE" id="PS50928">
    <property type="entry name" value="ABC_TM1"/>
    <property type="match status" value="1"/>
</dbReference>
<dbReference type="FunFam" id="1.10.3720.10:FF:000006">
    <property type="entry name" value="Glutamate/aspartate ABC transporter, permease protein GltK"/>
    <property type="match status" value="1"/>
</dbReference>
<dbReference type="PANTHER" id="PTHR30614:SF0">
    <property type="entry name" value="L-CYSTINE TRANSPORT SYSTEM PERMEASE PROTEIN TCYL"/>
    <property type="match status" value="1"/>
</dbReference>
<comment type="subunit">
    <text evidence="10">The complex is composed of two ATP-binding proteins (GltL), two transmembrane proteins (GltJ and GltK) and a solute-binding protein (GltI).</text>
</comment>
<keyword evidence="5 12" id="KW-0812">Transmembrane</keyword>
<feature type="domain" description="ABC transmembrane type-1" evidence="13">
    <location>
        <begin position="22"/>
        <end position="210"/>
    </location>
</feature>
<keyword evidence="8 12" id="KW-0472">Membrane</keyword>
<dbReference type="SUPFAM" id="SSF161098">
    <property type="entry name" value="MetI-like"/>
    <property type="match status" value="1"/>
</dbReference>
<comment type="function">
    <text evidence="9">Part of the ABC transporter complex GltIJKL involved in glutamate and aspartate uptake. Probably responsible for the translocation of the substrate across the membrane.</text>
</comment>
<feature type="transmembrane region" description="Helical" evidence="12">
    <location>
        <begin position="86"/>
        <end position="107"/>
    </location>
</feature>
<dbReference type="GO" id="GO:0006865">
    <property type="term" value="P:amino acid transport"/>
    <property type="evidence" value="ECO:0007669"/>
    <property type="project" value="UniProtKB-KW"/>
</dbReference>
<name>A0A0E4BUL2_9BRAD</name>
<dbReference type="Pfam" id="PF00528">
    <property type="entry name" value="BPD_transp_1"/>
    <property type="match status" value="1"/>
</dbReference>
<dbReference type="InterPro" id="IPR043429">
    <property type="entry name" value="ArtM/GltK/GlnP/TcyL/YhdX-like"/>
</dbReference>
<dbReference type="AlphaFoldDB" id="A0A0E4BUL2"/>
<evidence type="ECO:0000256" key="8">
    <source>
        <dbReference type="ARBA" id="ARBA00023136"/>
    </source>
</evidence>
<dbReference type="NCBIfam" id="TIGR01726">
    <property type="entry name" value="HEQRo_perm_3TM"/>
    <property type="match status" value="1"/>
</dbReference>
<keyword evidence="3 12" id="KW-0813">Transport</keyword>
<dbReference type="CDD" id="cd06261">
    <property type="entry name" value="TM_PBP2"/>
    <property type="match status" value="1"/>
</dbReference>
<dbReference type="GO" id="GO:0043190">
    <property type="term" value="C:ATP-binding cassette (ABC) transporter complex"/>
    <property type="evidence" value="ECO:0007669"/>
    <property type="project" value="InterPro"/>
</dbReference>
<reference evidence="14 15" key="1">
    <citation type="submission" date="2014-11" db="EMBL/GenBank/DDBJ databases">
        <title>Symbiosis island explosion on the genome of extra-slow-growing strains of soybean bradyrhizobia with massive insertion sequences.</title>
        <authorList>
            <person name="Iida T."/>
            <person name="Minamisawa K."/>
        </authorList>
    </citation>
    <scope>NUCLEOTIDE SEQUENCE [LARGE SCALE GENOMIC DNA]</scope>
    <source>
        <strain evidence="14 15">NK6</strain>
    </source>
</reference>
<keyword evidence="4" id="KW-1003">Cell membrane</keyword>
<evidence type="ECO:0000256" key="7">
    <source>
        <dbReference type="ARBA" id="ARBA00022989"/>
    </source>
</evidence>
<evidence type="ECO:0000256" key="12">
    <source>
        <dbReference type="RuleBase" id="RU363032"/>
    </source>
</evidence>
<keyword evidence="6" id="KW-0029">Amino-acid transport</keyword>
<dbReference type="PANTHER" id="PTHR30614">
    <property type="entry name" value="MEMBRANE COMPONENT OF AMINO ACID ABC TRANSPORTER"/>
    <property type="match status" value="1"/>
</dbReference>
<dbReference type="GO" id="GO:0022857">
    <property type="term" value="F:transmembrane transporter activity"/>
    <property type="evidence" value="ECO:0007669"/>
    <property type="project" value="InterPro"/>
</dbReference>
<comment type="subcellular location">
    <subcellularLocation>
        <location evidence="1">Cell inner membrane</location>
        <topology evidence="1">Multi-pass membrane protein</topology>
    </subcellularLocation>
    <subcellularLocation>
        <location evidence="12">Cell membrane</location>
        <topology evidence="12">Multi-pass membrane protein</topology>
    </subcellularLocation>
</comment>
<accession>A0A0E4BUL2</accession>
<evidence type="ECO:0000256" key="10">
    <source>
        <dbReference type="ARBA" id="ARBA00062718"/>
    </source>
</evidence>